<dbReference type="GO" id="GO:0019814">
    <property type="term" value="C:immunoglobulin complex"/>
    <property type="evidence" value="ECO:0007669"/>
    <property type="project" value="UniProtKB-KW"/>
</dbReference>
<dbReference type="AlphaFoldDB" id="A0A401SSB0"/>
<name>A0A401SSB0_CHIPU</name>
<dbReference type="SMART" id="SM00409">
    <property type="entry name" value="IG"/>
    <property type="match status" value="2"/>
</dbReference>
<evidence type="ECO:0000259" key="9">
    <source>
        <dbReference type="PROSITE" id="PS50835"/>
    </source>
</evidence>
<dbReference type="Pfam" id="PF07686">
    <property type="entry name" value="V-set"/>
    <property type="match status" value="1"/>
</dbReference>
<dbReference type="GO" id="GO:0005576">
    <property type="term" value="C:extracellular region"/>
    <property type="evidence" value="ECO:0007669"/>
    <property type="project" value="UniProtKB-SubCell"/>
</dbReference>
<evidence type="ECO:0000256" key="6">
    <source>
        <dbReference type="ARBA" id="ARBA00023180"/>
    </source>
</evidence>
<evidence type="ECO:0000256" key="8">
    <source>
        <dbReference type="SAM" id="SignalP"/>
    </source>
</evidence>
<dbReference type="SMART" id="SM00407">
    <property type="entry name" value="IGc1"/>
    <property type="match status" value="1"/>
</dbReference>
<keyword evidence="3" id="KW-0391">Immunity</keyword>
<comment type="subcellular location">
    <subcellularLocation>
        <location evidence="1">Secreted</location>
    </subcellularLocation>
</comment>
<dbReference type="InterPro" id="IPR003599">
    <property type="entry name" value="Ig_sub"/>
</dbReference>
<sequence length="237" mass="26422">MISNVQQIWPLALFITGISGDIIMNQSPPVLFVRLGQTATINCTASQDVSDDVNWYQQREGQKPSLLISDANYRYTGVPERFIGSQSGINFTLTISNVQEEDVADYYCMQDYSVPQTLSFGKGTKLQLNRARSQPKLILLPPSLEQVKAKSAATLMCLVNHFYPAELNVQWKKDGAIISDGVQTSNYLRASDSTYSLSSLLTLSRSDWESNVRLSCDVTHVTLSSHLSRSIRRSECV</sequence>
<evidence type="ECO:0000256" key="1">
    <source>
        <dbReference type="ARBA" id="ARBA00004613"/>
    </source>
</evidence>
<dbReference type="InterPro" id="IPR050150">
    <property type="entry name" value="IgV_Light_Chain"/>
</dbReference>
<keyword evidence="4" id="KW-1064">Adaptive immunity</keyword>
<dbReference type="InterPro" id="IPR036179">
    <property type="entry name" value="Ig-like_dom_sf"/>
</dbReference>
<evidence type="ECO:0000256" key="4">
    <source>
        <dbReference type="ARBA" id="ARBA00023130"/>
    </source>
</evidence>
<feature type="domain" description="Ig-like" evidence="9">
    <location>
        <begin position="10"/>
        <end position="119"/>
    </location>
</feature>
<dbReference type="STRING" id="137246.A0A401SSB0"/>
<evidence type="ECO:0000313" key="10">
    <source>
        <dbReference type="EMBL" id="GCC33278.1"/>
    </source>
</evidence>
<keyword evidence="6" id="KW-0325">Glycoprotein</keyword>
<evidence type="ECO:0000256" key="2">
    <source>
        <dbReference type="ARBA" id="ARBA00022525"/>
    </source>
</evidence>
<dbReference type="PROSITE" id="PS50835">
    <property type="entry name" value="IG_LIKE"/>
    <property type="match status" value="2"/>
</dbReference>
<dbReference type="InterPro" id="IPR003597">
    <property type="entry name" value="Ig_C1-set"/>
</dbReference>
<evidence type="ECO:0000313" key="11">
    <source>
        <dbReference type="Proteomes" id="UP000287033"/>
    </source>
</evidence>
<dbReference type="Pfam" id="PF07654">
    <property type="entry name" value="C1-set"/>
    <property type="match status" value="1"/>
</dbReference>
<organism evidence="10 11">
    <name type="scientific">Chiloscyllium punctatum</name>
    <name type="common">Brownbanded bambooshark</name>
    <name type="synonym">Hemiscyllium punctatum</name>
    <dbReference type="NCBI Taxonomy" id="137246"/>
    <lineage>
        <taxon>Eukaryota</taxon>
        <taxon>Metazoa</taxon>
        <taxon>Chordata</taxon>
        <taxon>Craniata</taxon>
        <taxon>Vertebrata</taxon>
        <taxon>Chondrichthyes</taxon>
        <taxon>Elasmobranchii</taxon>
        <taxon>Galeomorphii</taxon>
        <taxon>Galeoidea</taxon>
        <taxon>Orectolobiformes</taxon>
        <taxon>Hemiscylliidae</taxon>
        <taxon>Chiloscyllium</taxon>
    </lineage>
</organism>
<dbReference type="SMART" id="SM00406">
    <property type="entry name" value="IGv"/>
    <property type="match status" value="1"/>
</dbReference>
<evidence type="ECO:0000256" key="7">
    <source>
        <dbReference type="ARBA" id="ARBA00043265"/>
    </source>
</evidence>
<feature type="signal peptide" evidence="8">
    <location>
        <begin position="1"/>
        <end position="20"/>
    </location>
</feature>
<dbReference type="PANTHER" id="PTHR23267">
    <property type="entry name" value="IMMUNOGLOBULIN LIGHT CHAIN"/>
    <property type="match status" value="1"/>
</dbReference>
<dbReference type="GO" id="GO:0002250">
    <property type="term" value="P:adaptive immune response"/>
    <property type="evidence" value="ECO:0007669"/>
    <property type="project" value="UniProtKB-KW"/>
</dbReference>
<dbReference type="FunFam" id="2.60.40.10:FF:001230">
    <property type="entry name" value="Immunoglobulin kappa variable 8-16"/>
    <property type="match status" value="1"/>
</dbReference>
<reference evidence="10 11" key="1">
    <citation type="journal article" date="2018" name="Nat. Ecol. Evol.">
        <title>Shark genomes provide insights into elasmobranch evolution and the origin of vertebrates.</title>
        <authorList>
            <person name="Hara Y"/>
            <person name="Yamaguchi K"/>
            <person name="Onimaru K"/>
            <person name="Kadota M"/>
            <person name="Koyanagi M"/>
            <person name="Keeley SD"/>
            <person name="Tatsumi K"/>
            <person name="Tanaka K"/>
            <person name="Motone F"/>
            <person name="Kageyama Y"/>
            <person name="Nozu R"/>
            <person name="Adachi N"/>
            <person name="Nishimura O"/>
            <person name="Nakagawa R"/>
            <person name="Tanegashima C"/>
            <person name="Kiyatake I"/>
            <person name="Matsumoto R"/>
            <person name="Murakumo K"/>
            <person name="Nishida K"/>
            <person name="Terakita A"/>
            <person name="Kuratani S"/>
            <person name="Sato K"/>
            <person name="Hyodo S Kuraku.S."/>
        </authorList>
    </citation>
    <scope>NUCLEOTIDE SEQUENCE [LARGE SCALE GENOMIC DNA]</scope>
</reference>
<gene>
    <name evidence="10" type="ORF">chiPu_0011747</name>
</gene>
<keyword evidence="8" id="KW-0732">Signal</keyword>
<dbReference type="InterPro" id="IPR013106">
    <property type="entry name" value="Ig_V-set"/>
</dbReference>
<dbReference type="OMA" id="CMSDHNG"/>
<evidence type="ECO:0000256" key="3">
    <source>
        <dbReference type="ARBA" id="ARBA00022859"/>
    </source>
</evidence>
<comment type="caution">
    <text evidence="10">The sequence shown here is derived from an EMBL/GenBank/DDBJ whole genome shotgun (WGS) entry which is preliminary data.</text>
</comment>
<protein>
    <recommendedName>
        <fullName evidence="9">Ig-like domain-containing protein</fullName>
    </recommendedName>
</protein>
<accession>A0A401SSB0</accession>
<dbReference type="Gene3D" id="2.60.40.10">
    <property type="entry name" value="Immunoglobulins"/>
    <property type="match status" value="2"/>
</dbReference>
<keyword evidence="2" id="KW-0964">Secreted</keyword>
<dbReference type="Proteomes" id="UP000287033">
    <property type="component" value="Unassembled WGS sequence"/>
</dbReference>
<dbReference type="InterPro" id="IPR013783">
    <property type="entry name" value="Ig-like_fold"/>
</dbReference>
<dbReference type="SUPFAM" id="SSF48726">
    <property type="entry name" value="Immunoglobulin"/>
    <property type="match status" value="2"/>
</dbReference>
<dbReference type="OrthoDB" id="9625757at2759"/>
<keyword evidence="11" id="KW-1185">Reference proteome</keyword>
<feature type="chain" id="PRO_5019560701" description="Ig-like domain-containing protein" evidence="8">
    <location>
        <begin position="21"/>
        <end position="237"/>
    </location>
</feature>
<dbReference type="EMBL" id="BEZZ01000502">
    <property type="protein sequence ID" value="GCC33278.1"/>
    <property type="molecule type" value="Genomic_DNA"/>
</dbReference>
<feature type="domain" description="Ig-like" evidence="9">
    <location>
        <begin position="135"/>
        <end position="228"/>
    </location>
</feature>
<proteinExistence type="predicted"/>
<dbReference type="FunFam" id="2.60.40.10:FF:000283">
    <property type="entry name" value="Immunoglobulin kappa constant"/>
    <property type="match status" value="1"/>
</dbReference>
<keyword evidence="7" id="KW-1280">Immunoglobulin</keyword>
<dbReference type="InterPro" id="IPR007110">
    <property type="entry name" value="Ig-like_dom"/>
</dbReference>
<keyword evidence="5" id="KW-1015">Disulfide bond</keyword>
<evidence type="ECO:0000256" key="5">
    <source>
        <dbReference type="ARBA" id="ARBA00023157"/>
    </source>
</evidence>